<dbReference type="EMBL" id="LN828717">
    <property type="protein sequence ID" value="CFW42485.1"/>
    <property type="molecule type" value="Genomic_DNA"/>
</dbReference>
<organismHost>
    <name type="scientific">Synechococcus</name>
    <dbReference type="NCBI Taxonomy" id="1129"/>
</organismHost>
<protein>
    <submittedName>
        <fullName evidence="1">Hypothetical-Protein / belonging to T4-LIKE GC: 383</fullName>
    </submittedName>
</protein>
<reference evidence="1 3" key="1">
    <citation type="journal article" date="2004" name="Proc. Natl. Acad. Sci. U.S.A.">
        <title>Genetic organization of the psbAD region in phages infecting marine Synechococcus strains.</title>
        <authorList>
            <person name="Millard A."/>
            <person name="Clokie M.R."/>
            <person name="Shub D.A."/>
            <person name="Mann N.H."/>
        </authorList>
    </citation>
    <scope>NUCLEOTIDE SEQUENCE [LARGE SCALE GENOMIC DNA]</scope>
</reference>
<sequence>MMSQTNSTTFNIGDRVEYRQNSGYVNFICDDYITICYNEYPLSHTMKGYYQSLLLVYCEYWNEVRSCVVETKEEQELETTSYFLQSRGCDYVGAAC</sequence>
<evidence type="ECO:0000313" key="3">
    <source>
        <dbReference type="Proteomes" id="UP000000994"/>
    </source>
</evidence>
<accession>Q5GQA0</accession>
<name>Q5GQA0_BPSYP</name>
<dbReference type="Proteomes" id="UP000000994">
    <property type="component" value="Segment"/>
</dbReference>
<evidence type="ECO:0000313" key="1">
    <source>
        <dbReference type="EMBL" id="CAF34302.1"/>
    </source>
</evidence>
<dbReference type="RefSeq" id="YP_195272.1">
    <property type="nucleotide sequence ID" value="NC_006820.1"/>
</dbReference>
<evidence type="ECO:0000313" key="4">
    <source>
        <dbReference type="Proteomes" id="UP000246186"/>
    </source>
</evidence>
<reference evidence="2" key="4">
    <citation type="submission" date="2015-02" db="EMBL/GenBank/DDBJ databases">
        <authorList>
            <person name="Chooi Y.-H."/>
        </authorList>
    </citation>
    <scope>NUCLEOTIDE SEQUENCE</scope>
</reference>
<organism evidence="1 3">
    <name type="scientific">Synechococcus phage S-PM2</name>
    <dbReference type="NCBI Taxonomy" id="238854"/>
    <lineage>
        <taxon>Viruses</taxon>
        <taxon>Duplodnaviria</taxon>
        <taxon>Heunggongvirae</taxon>
        <taxon>Uroviricota</taxon>
        <taxon>Caudoviricetes</taxon>
        <taxon>Pantevenvirales</taxon>
        <taxon>Kyanoviridae</taxon>
        <taxon>Nodensvirus</taxon>
        <taxon>Nodensvirus spm2</taxon>
    </lineage>
</organism>
<keyword evidence="3" id="KW-1185">Reference proteome</keyword>
<dbReference type="Proteomes" id="UP000246186">
    <property type="component" value="Genome"/>
</dbReference>
<proteinExistence type="predicted"/>
<reference evidence="1 3" key="2">
    <citation type="journal article" date="2005" name="J. Bacteriol.">
        <title>The genome of S-PM2, a 'photosynthetic' T4-type bacteriophage that infects marine Synechococcus strains.</title>
        <authorList>
            <person name="Mann N.H."/>
            <person name="Clokie M.R."/>
            <person name="Millard A."/>
            <person name="Cook A."/>
            <person name="Wilson W.H."/>
            <person name="Wheatley P.J."/>
            <person name="Letarov A."/>
            <person name="Krisch H.M."/>
        </authorList>
    </citation>
    <scope>NUCLEOTIDE SEQUENCE</scope>
</reference>
<gene>
    <name evidence="2" type="ORF">S-PM2d237</name>
    <name evidence="1" type="ORF">S-PM2p237</name>
</gene>
<dbReference type="KEGG" id="vg:3260379"/>
<dbReference type="OrthoDB" id="28202at10239"/>
<reference evidence="2 4" key="3">
    <citation type="journal article" date="2015" name="PLoS ONE">
        <title>Spontaneous Deletion of an "ORFanage" Region Facilitates Host Adaptation in a "Photosynthetic" Cyanophage.</title>
        <authorList>
            <person name="Puxty R.J."/>
            <person name="Perez-Sepulveda B."/>
            <person name="Rihtman B."/>
            <person name="Evans D.J."/>
            <person name="Millard A.D."/>
            <person name="Scanlan D.J."/>
        </authorList>
    </citation>
    <scope>NUCLEOTIDE SEQUENCE [LARGE SCALE GENOMIC DNA]</scope>
</reference>
<dbReference type="EMBL" id="AJ630128">
    <property type="protein sequence ID" value="CAF34302.1"/>
    <property type="molecule type" value="Genomic_DNA"/>
</dbReference>
<evidence type="ECO:0000313" key="2">
    <source>
        <dbReference type="EMBL" id="CFW42485.1"/>
    </source>
</evidence>